<dbReference type="GO" id="GO:0050566">
    <property type="term" value="F:asparaginyl-tRNA synthase (glutamine-hydrolyzing) activity"/>
    <property type="evidence" value="ECO:0007669"/>
    <property type="project" value="RHEA"/>
</dbReference>
<evidence type="ECO:0000256" key="9">
    <source>
        <dbReference type="ARBA" id="ARBA00047380"/>
    </source>
</evidence>
<dbReference type="EC" id="6.3.5.-" evidence="11"/>
<evidence type="ECO:0000259" key="12">
    <source>
        <dbReference type="SMART" id="SM00845"/>
    </source>
</evidence>
<dbReference type="OrthoDB" id="9804078at2"/>
<dbReference type="Pfam" id="PF02934">
    <property type="entry name" value="GatB_N"/>
    <property type="match status" value="1"/>
</dbReference>
<dbReference type="RefSeq" id="WP_090747150.1">
    <property type="nucleotide sequence ID" value="NZ_CZQA01000008.1"/>
</dbReference>
<dbReference type="GO" id="GO:0016740">
    <property type="term" value="F:transferase activity"/>
    <property type="evidence" value="ECO:0007669"/>
    <property type="project" value="UniProtKB-KW"/>
</dbReference>
<comment type="subunit">
    <text evidence="2 11">Heterotrimer of A, B and C subunits.</text>
</comment>
<proteinExistence type="inferred from homology"/>
<dbReference type="InterPro" id="IPR023168">
    <property type="entry name" value="GatB_Yqey_C_2"/>
</dbReference>
<dbReference type="InterPro" id="IPR006075">
    <property type="entry name" value="Asn/Gln-tRNA_Trfase_suB/E_cat"/>
</dbReference>
<comment type="function">
    <text evidence="8 11">Allows the formation of correctly charged Asn-tRNA(Asn) or Gln-tRNA(Gln) through the transamidation of misacylated Asp-tRNA(Asn) or Glu-tRNA(Gln) in organisms which lack either or both of asparaginyl-tRNA or glutaminyl-tRNA synthetases. The reaction takes place in the presence of glutamine and ATP through an activated phospho-Asp-tRNA(Asn) or phospho-Glu-tRNA(Gln).</text>
</comment>
<evidence type="ECO:0000256" key="8">
    <source>
        <dbReference type="ARBA" id="ARBA00024799"/>
    </source>
</evidence>
<keyword evidence="4 11" id="KW-0436">Ligase</keyword>
<dbReference type="InterPro" id="IPR003789">
    <property type="entry name" value="Asn/Gln_tRNA_amidoTrase-B-like"/>
</dbReference>
<dbReference type="FunFam" id="1.10.10.410:FF:000001">
    <property type="entry name" value="Aspartyl/glutamyl-tRNA(Asn/Gln) amidotransferase subunit B"/>
    <property type="match status" value="1"/>
</dbReference>
<dbReference type="SMART" id="SM00845">
    <property type="entry name" value="GatB_Yqey"/>
    <property type="match status" value="1"/>
</dbReference>
<comment type="catalytic activity">
    <reaction evidence="9 11">
        <text>L-aspartyl-tRNA(Asn) + L-glutamine + ATP + H2O = L-asparaginyl-tRNA(Asn) + L-glutamate + ADP + phosphate + 2 H(+)</text>
        <dbReference type="Rhea" id="RHEA:14513"/>
        <dbReference type="Rhea" id="RHEA-COMP:9674"/>
        <dbReference type="Rhea" id="RHEA-COMP:9677"/>
        <dbReference type="ChEBI" id="CHEBI:15377"/>
        <dbReference type="ChEBI" id="CHEBI:15378"/>
        <dbReference type="ChEBI" id="CHEBI:29985"/>
        <dbReference type="ChEBI" id="CHEBI:30616"/>
        <dbReference type="ChEBI" id="CHEBI:43474"/>
        <dbReference type="ChEBI" id="CHEBI:58359"/>
        <dbReference type="ChEBI" id="CHEBI:78515"/>
        <dbReference type="ChEBI" id="CHEBI:78516"/>
        <dbReference type="ChEBI" id="CHEBI:456216"/>
    </reaction>
</comment>
<dbReference type="InterPro" id="IPR014746">
    <property type="entry name" value="Gln_synth/guanido_kin_cat_dom"/>
</dbReference>
<evidence type="ECO:0000256" key="3">
    <source>
        <dbReference type="ARBA" id="ARBA00016923"/>
    </source>
</evidence>
<reference evidence="13 14" key="1">
    <citation type="submission" date="2015-10" db="EMBL/GenBank/DDBJ databases">
        <authorList>
            <person name="Gilbert D.G."/>
        </authorList>
    </citation>
    <scope>NUCLEOTIDE SEQUENCE [LARGE SCALE GENOMIC DNA]</scope>
    <source>
        <strain evidence="13">COMA1</strain>
    </source>
</reference>
<feature type="domain" description="Asn/Gln amidotransferase" evidence="12">
    <location>
        <begin position="327"/>
        <end position="474"/>
    </location>
</feature>
<evidence type="ECO:0000256" key="6">
    <source>
        <dbReference type="ARBA" id="ARBA00022840"/>
    </source>
</evidence>
<dbReference type="PROSITE" id="PS01234">
    <property type="entry name" value="GATB"/>
    <property type="match status" value="1"/>
</dbReference>
<dbReference type="SUPFAM" id="SSF55931">
    <property type="entry name" value="Glutamine synthetase/guanido kinase"/>
    <property type="match status" value="1"/>
</dbReference>
<comment type="similarity">
    <text evidence="1 11">Belongs to the GatB/GatE family. GatB subfamily.</text>
</comment>
<dbReference type="GO" id="GO:0005524">
    <property type="term" value="F:ATP binding"/>
    <property type="evidence" value="ECO:0007669"/>
    <property type="project" value="UniProtKB-KW"/>
</dbReference>
<keyword evidence="7 11" id="KW-0648">Protein biosynthesis</keyword>
<dbReference type="SUPFAM" id="SSF89095">
    <property type="entry name" value="GatB/YqeY motif"/>
    <property type="match status" value="1"/>
</dbReference>
<dbReference type="HAMAP" id="MF_00121">
    <property type="entry name" value="GatB"/>
    <property type="match status" value="1"/>
</dbReference>
<organism evidence="13 14">
    <name type="scientific">Candidatus Nitrospira nitrosa</name>
    <dbReference type="NCBI Taxonomy" id="1742972"/>
    <lineage>
        <taxon>Bacteria</taxon>
        <taxon>Pseudomonadati</taxon>
        <taxon>Nitrospirota</taxon>
        <taxon>Nitrospiria</taxon>
        <taxon>Nitrospirales</taxon>
        <taxon>Nitrospiraceae</taxon>
        <taxon>Nitrospira</taxon>
    </lineage>
</organism>
<protein>
    <recommendedName>
        <fullName evidence="3 11">Aspartyl/glutamyl-tRNA(Asn/Gln) amidotransferase subunit B</fullName>
        <shortName evidence="11">Asp/Glu-ADT subunit B</shortName>
        <ecNumber evidence="11">6.3.5.-</ecNumber>
    </recommendedName>
</protein>
<dbReference type="GO" id="GO:0050567">
    <property type="term" value="F:glutaminyl-tRNA synthase (glutamine-hydrolyzing) activity"/>
    <property type="evidence" value="ECO:0007669"/>
    <property type="project" value="UniProtKB-UniRule"/>
</dbReference>
<sequence>MMFEAVIGVEVHAQLRTNSKMFCGCGTTFGLSANSQTCPVCLGLPGSLPVINRTAIEMAVRAGLALNCTITANNRFARKNYFYPDLPKGYQISQYEDPICQHGWIEVVVGTVAKRVRVRRAHLEEDAGKNVHGAGTAGSRVDLNRAGTPLLEIVTEPDMSSADEVVAYLKGLRDVLMYLDVCDGNMEEGSFRCEPNLSLRPVGQREFGTKVELKNINSFKYVKDAVEYEIKRQTKVLNEGGKIYQETRLWNIDRGETAVMRSKEEAHDYRYFPDPDLVPLQLNEDWIEGFRSSLPELPAVRTHRFITEYGLPEYDAGVITTSKGMADYFESCLKLFKDPKTVSNWVMGELTRELNNSGTDIAVSPVSPDRLIDLLTMVDKGVISLKVAREIFPELYRSGKTPQQIVQEKGLTQVSDEGALQKIIDEVLSKNPVQVGQFKEGKPQVLGFLVGQVMKASGGKANPGKVNALLKNKLIV</sequence>
<keyword evidence="5 11" id="KW-0547">Nucleotide-binding</keyword>
<gene>
    <name evidence="11 13" type="primary">gatB</name>
    <name evidence="13" type="ORF">COMA1_20048</name>
</gene>
<dbReference type="Pfam" id="PF02637">
    <property type="entry name" value="GatB_Yqey"/>
    <property type="match status" value="1"/>
</dbReference>
<keyword evidence="13" id="KW-0808">Transferase</keyword>
<dbReference type="Gene3D" id="1.10.150.380">
    <property type="entry name" value="GatB domain, N-terminal subdomain"/>
    <property type="match status" value="1"/>
</dbReference>
<comment type="catalytic activity">
    <reaction evidence="10 11">
        <text>L-glutamyl-tRNA(Gln) + L-glutamine + ATP + H2O = L-glutaminyl-tRNA(Gln) + L-glutamate + ADP + phosphate + H(+)</text>
        <dbReference type="Rhea" id="RHEA:17521"/>
        <dbReference type="Rhea" id="RHEA-COMP:9681"/>
        <dbReference type="Rhea" id="RHEA-COMP:9684"/>
        <dbReference type="ChEBI" id="CHEBI:15377"/>
        <dbReference type="ChEBI" id="CHEBI:15378"/>
        <dbReference type="ChEBI" id="CHEBI:29985"/>
        <dbReference type="ChEBI" id="CHEBI:30616"/>
        <dbReference type="ChEBI" id="CHEBI:43474"/>
        <dbReference type="ChEBI" id="CHEBI:58359"/>
        <dbReference type="ChEBI" id="CHEBI:78520"/>
        <dbReference type="ChEBI" id="CHEBI:78521"/>
        <dbReference type="ChEBI" id="CHEBI:456216"/>
    </reaction>
</comment>
<dbReference type="PANTHER" id="PTHR11659:SF0">
    <property type="entry name" value="GLUTAMYL-TRNA(GLN) AMIDOTRANSFERASE SUBUNIT B, MITOCHONDRIAL"/>
    <property type="match status" value="1"/>
</dbReference>
<evidence type="ECO:0000313" key="14">
    <source>
        <dbReference type="Proteomes" id="UP000199032"/>
    </source>
</evidence>
<keyword evidence="6 11" id="KW-0067">ATP-binding</keyword>
<keyword evidence="14" id="KW-1185">Reference proteome</keyword>
<dbReference type="InterPro" id="IPR042114">
    <property type="entry name" value="GatB_C_1"/>
</dbReference>
<dbReference type="GO" id="GO:0070681">
    <property type="term" value="P:glutaminyl-tRNAGln biosynthesis via transamidation"/>
    <property type="evidence" value="ECO:0007669"/>
    <property type="project" value="TreeGrafter"/>
</dbReference>
<evidence type="ECO:0000256" key="2">
    <source>
        <dbReference type="ARBA" id="ARBA00011123"/>
    </source>
</evidence>
<dbReference type="InterPro" id="IPR018027">
    <property type="entry name" value="Asn/Gln_amidotransferase"/>
</dbReference>
<evidence type="ECO:0000256" key="10">
    <source>
        <dbReference type="ARBA" id="ARBA00047913"/>
    </source>
</evidence>
<evidence type="ECO:0000256" key="11">
    <source>
        <dbReference type="HAMAP-Rule" id="MF_00121"/>
    </source>
</evidence>
<dbReference type="InterPro" id="IPR017959">
    <property type="entry name" value="Asn/Gln-tRNA_amidoTrfase_suB/E"/>
</dbReference>
<dbReference type="NCBIfam" id="NF004014">
    <property type="entry name" value="PRK05477.1-4"/>
    <property type="match status" value="1"/>
</dbReference>
<dbReference type="PANTHER" id="PTHR11659">
    <property type="entry name" value="GLUTAMYL-TRNA GLN AMIDOTRANSFERASE SUBUNIT B MITOCHONDRIAL AND PROKARYOTIC PET112-RELATED"/>
    <property type="match status" value="1"/>
</dbReference>
<dbReference type="Gene3D" id="1.10.10.410">
    <property type="match status" value="1"/>
</dbReference>
<dbReference type="NCBIfam" id="TIGR00133">
    <property type="entry name" value="gatB"/>
    <property type="match status" value="1"/>
</dbReference>
<evidence type="ECO:0000256" key="4">
    <source>
        <dbReference type="ARBA" id="ARBA00022598"/>
    </source>
</evidence>
<dbReference type="STRING" id="1742972.COMA1_20048"/>
<dbReference type="Proteomes" id="UP000199032">
    <property type="component" value="Unassembled WGS sequence"/>
</dbReference>
<dbReference type="AlphaFoldDB" id="A0A0S4LBA2"/>
<evidence type="ECO:0000313" key="13">
    <source>
        <dbReference type="EMBL" id="CUS34947.1"/>
    </source>
</evidence>
<evidence type="ECO:0000256" key="5">
    <source>
        <dbReference type="ARBA" id="ARBA00022741"/>
    </source>
</evidence>
<dbReference type="InterPro" id="IPR017958">
    <property type="entry name" value="Gln-tRNA_amidoTrfase_suB_CS"/>
</dbReference>
<dbReference type="InterPro" id="IPR004413">
    <property type="entry name" value="GatB"/>
</dbReference>
<name>A0A0S4LBA2_9BACT</name>
<dbReference type="GO" id="GO:0006412">
    <property type="term" value="P:translation"/>
    <property type="evidence" value="ECO:0007669"/>
    <property type="project" value="UniProtKB-UniRule"/>
</dbReference>
<accession>A0A0S4LBA2</accession>
<dbReference type="FunFam" id="1.10.150.380:FF:000001">
    <property type="entry name" value="Aspartyl/glutamyl-tRNA(Asn/Gln) amidotransferase subunit B"/>
    <property type="match status" value="1"/>
</dbReference>
<dbReference type="EMBL" id="CZQA01000008">
    <property type="protein sequence ID" value="CUS34947.1"/>
    <property type="molecule type" value="Genomic_DNA"/>
</dbReference>
<evidence type="ECO:0000256" key="1">
    <source>
        <dbReference type="ARBA" id="ARBA00005306"/>
    </source>
</evidence>
<evidence type="ECO:0000256" key="7">
    <source>
        <dbReference type="ARBA" id="ARBA00022917"/>
    </source>
</evidence>
<dbReference type="NCBIfam" id="NF004012">
    <property type="entry name" value="PRK05477.1-2"/>
    <property type="match status" value="1"/>
</dbReference>